<evidence type="ECO:0000313" key="6">
    <source>
        <dbReference type="Proteomes" id="UP001500984"/>
    </source>
</evidence>
<dbReference type="NCBIfam" id="TIGR00787">
    <property type="entry name" value="dctP"/>
    <property type="match status" value="1"/>
</dbReference>
<sequence>MSAPHRARLPLPARSTRRASLSRRSMLGLLGASGLALAGCGVAADSTAEYTIVAAHASSTDHFMHRSFVRFKEHLEKISEGRIEVKLFPNGVFGGDRELTEAIQLDNLQLTAPSSSPLAAFSPSMNIWDLPYLFETREQAYAVLDGPFGSAVLDDLREVRLKGLGYWENGFRNLTADRTDITGPEDMRGIKLRTLENPTQIRAWNATGASATPMAFTEVYTGLQQGTIDAQENPLPLIVTQKFYEVQTALVLSQHVYAPSPLIISGTFYDSLPDELQRMVDEAGAESVRYCREQSVVDDEAALGVIEEAGLAITELSADQRAEFGEVMTQAAEPYIRRMLGDALVDGLRAEIEEAR</sequence>
<evidence type="ECO:0000313" key="5">
    <source>
        <dbReference type="EMBL" id="GAA2094015.1"/>
    </source>
</evidence>
<keyword evidence="4" id="KW-0732">Signal</keyword>
<protein>
    <submittedName>
        <fullName evidence="5">TRAP transporter substrate-binding protein</fullName>
    </submittedName>
</protein>
<dbReference type="InterPro" id="IPR018389">
    <property type="entry name" value="DctP_fam"/>
</dbReference>
<dbReference type="RefSeq" id="WP_344336351.1">
    <property type="nucleotide sequence ID" value="NZ_BAAAPZ010000004.1"/>
</dbReference>
<dbReference type="NCBIfam" id="NF037995">
    <property type="entry name" value="TRAP_S1"/>
    <property type="match status" value="1"/>
</dbReference>
<dbReference type="PANTHER" id="PTHR33376:SF4">
    <property type="entry name" value="SIALIC ACID-BINDING PERIPLASMIC PROTEIN SIAP"/>
    <property type="match status" value="1"/>
</dbReference>
<comment type="caution">
    <text evidence="5">The sequence shown here is derived from an EMBL/GenBank/DDBJ whole genome shotgun (WGS) entry which is preliminary data.</text>
</comment>
<accession>A0ABN2WJR4</accession>
<reference evidence="5 6" key="1">
    <citation type="journal article" date="2019" name="Int. J. Syst. Evol. Microbiol.">
        <title>The Global Catalogue of Microorganisms (GCM) 10K type strain sequencing project: providing services to taxonomists for standard genome sequencing and annotation.</title>
        <authorList>
            <consortium name="The Broad Institute Genomics Platform"/>
            <consortium name="The Broad Institute Genome Sequencing Center for Infectious Disease"/>
            <person name="Wu L."/>
            <person name="Ma J."/>
        </authorList>
    </citation>
    <scope>NUCLEOTIDE SEQUENCE [LARGE SCALE GENOMIC DNA]</scope>
    <source>
        <strain evidence="5 6">JCM 15900</strain>
    </source>
</reference>
<dbReference type="Proteomes" id="UP001500984">
    <property type="component" value="Unassembled WGS sequence"/>
</dbReference>
<gene>
    <name evidence="5" type="ORF">GCM10009823_12740</name>
</gene>
<evidence type="ECO:0000256" key="2">
    <source>
        <dbReference type="ARBA" id="ARBA00009023"/>
    </source>
</evidence>
<dbReference type="InterPro" id="IPR006311">
    <property type="entry name" value="TAT_signal"/>
</dbReference>
<dbReference type="Pfam" id="PF03480">
    <property type="entry name" value="DctP"/>
    <property type="match status" value="1"/>
</dbReference>
<comment type="subcellular location">
    <subcellularLocation>
        <location evidence="1">Cell envelope</location>
    </subcellularLocation>
</comment>
<evidence type="ECO:0000256" key="3">
    <source>
        <dbReference type="ARBA" id="ARBA00022448"/>
    </source>
</evidence>
<keyword evidence="6" id="KW-1185">Reference proteome</keyword>
<organism evidence="5 6">
    <name type="scientific">Brevibacterium salitolerans</name>
    <dbReference type="NCBI Taxonomy" id="1403566"/>
    <lineage>
        <taxon>Bacteria</taxon>
        <taxon>Bacillati</taxon>
        <taxon>Actinomycetota</taxon>
        <taxon>Actinomycetes</taxon>
        <taxon>Micrococcales</taxon>
        <taxon>Brevibacteriaceae</taxon>
        <taxon>Brevibacterium</taxon>
    </lineage>
</organism>
<dbReference type="CDD" id="cd13603">
    <property type="entry name" value="PBP2_TRAP_Siap_TeaA_like"/>
    <property type="match status" value="1"/>
</dbReference>
<dbReference type="Gene3D" id="3.40.190.170">
    <property type="entry name" value="Bacterial extracellular solute-binding protein, family 7"/>
    <property type="match status" value="1"/>
</dbReference>
<evidence type="ECO:0000256" key="1">
    <source>
        <dbReference type="ARBA" id="ARBA00004196"/>
    </source>
</evidence>
<keyword evidence="3" id="KW-0813">Transport</keyword>
<dbReference type="EMBL" id="BAAAPZ010000004">
    <property type="protein sequence ID" value="GAA2094015.1"/>
    <property type="molecule type" value="Genomic_DNA"/>
</dbReference>
<dbReference type="PROSITE" id="PS51318">
    <property type="entry name" value="TAT"/>
    <property type="match status" value="1"/>
</dbReference>
<comment type="similarity">
    <text evidence="2">Belongs to the bacterial solute-binding protein 7 family.</text>
</comment>
<dbReference type="InterPro" id="IPR004682">
    <property type="entry name" value="TRAP_DctP"/>
</dbReference>
<proteinExistence type="inferred from homology"/>
<evidence type="ECO:0000256" key="4">
    <source>
        <dbReference type="ARBA" id="ARBA00022729"/>
    </source>
</evidence>
<dbReference type="InterPro" id="IPR038404">
    <property type="entry name" value="TRAP_DctP_sf"/>
</dbReference>
<dbReference type="PIRSF" id="PIRSF006470">
    <property type="entry name" value="DctB"/>
    <property type="match status" value="1"/>
</dbReference>
<name>A0ABN2WJR4_9MICO</name>
<dbReference type="PANTHER" id="PTHR33376">
    <property type="match status" value="1"/>
</dbReference>